<dbReference type="GO" id="GO:0005886">
    <property type="term" value="C:plasma membrane"/>
    <property type="evidence" value="ECO:0007669"/>
    <property type="project" value="UniProtKB-SubCell"/>
</dbReference>
<evidence type="ECO:0000256" key="5">
    <source>
        <dbReference type="ARBA" id="ARBA00022989"/>
    </source>
</evidence>
<dbReference type="Proteomes" id="UP000319848">
    <property type="component" value="Unassembled WGS sequence"/>
</dbReference>
<dbReference type="PANTHER" id="PTHR33452">
    <property type="entry name" value="OXIDOREDUCTASE CATD-RELATED"/>
    <property type="match status" value="1"/>
</dbReference>
<dbReference type="RefSeq" id="WP_023571486.1">
    <property type="nucleotide sequence ID" value="NZ_AVBI01000019.1"/>
</dbReference>
<dbReference type="Pfam" id="PF07681">
    <property type="entry name" value="DoxX"/>
    <property type="match status" value="1"/>
</dbReference>
<dbReference type="AlphaFoldDB" id="V6S3K5"/>
<evidence type="ECO:0000256" key="6">
    <source>
        <dbReference type="ARBA" id="ARBA00023136"/>
    </source>
</evidence>
<dbReference type="EMBL" id="VLKQ01000001">
    <property type="protein sequence ID" value="TWI15373.1"/>
    <property type="molecule type" value="Genomic_DNA"/>
</dbReference>
<dbReference type="PANTHER" id="PTHR33452:SF1">
    <property type="entry name" value="INNER MEMBRANE PROTEIN YPHA-RELATED"/>
    <property type="match status" value="1"/>
</dbReference>
<organism evidence="8 9">
    <name type="scientific">Flavobacterium cauense R2A-7</name>
    <dbReference type="NCBI Taxonomy" id="1341154"/>
    <lineage>
        <taxon>Bacteria</taxon>
        <taxon>Pseudomonadati</taxon>
        <taxon>Bacteroidota</taxon>
        <taxon>Flavobacteriia</taxon>
        <taxon>Flavobacteriales</taxon>
        <taxon>Flavobacteriaceae</taxon>
        <taxon>Flavobacterium</taxon>
    </lineage>
</organism>
<evidence type="ECO:0000256" key="2">
    <source>
        <dbReference type="ARBA" id="ARBA00006679"/>
    </source>
</evidence>
<dbReference type="InterPro" id="IPR051907">
    <property type="entry name" value="DoxX-like_oxidoreductase"/>
</dbReference>
<proteinExistence type="inferred from homology"/>
<comment type="similarity">
    <text evidence="2">Belongs to the DoxX family.</text>
</comment>
<comment type="caution">
    <text evidence="8">The sequence shown here is derived from an EMBL/GenBank/DDBJ whole genome shotgun (WGS) entry which is preliminary data.</text>
</comment>
<evidence type="ECO:0000256" key="3">
    <source>
        <dbReference type="ARBA" id="ARBA00022475"/>
    </source>
</evidence>
<feature type="transmembrane region" description="Helical" evidence="7">
    <location>
        <begin position="114"/>
        <end position="134"/>
    </location>
</feature>
<keyword evidence="3" id="KW-1003">Cell membrane</keyword>
<protein>
    <submittedName>
        <fullName evidence="8">Putative oxidoreductase</fullName>
    </submittedName>
</protein>
<evidence type="ECO:0000256" key="7">
    <source>
        <dbReference type="SAM" id="Phobius"/>
    </source>
</evidence>
<gene>
    <name evidence="8" type="ORF">IP98_00365</name>
</gene>
<dbReference type="STRING" id="1341154.FCR2A7T_23760"/>
<keyword evidence="9" id="KW-1185">Reference proteome</keyword>
<keyword evidence="6 7" id="KW-0472">Membrane</keyword>
<keyword evidence="4 7" id="KW-0812">Transmembrane</keyword>
<accession>V6S3K5</accession>
<reference evidence="8 9" key="1">
    <citation type="journal article" date="2015" name="Stand. Genomic Sci.">
        <title>Genomic Encyclopedia of Bacterial and Archaeal Type Strains, Phase III: the genomes of soil and plant-associated and newly described type strains.</title>
        <authorList>
            <person name="Whitman W.B."/>
            <person name="Woyke T."/>
            <person name="Klenk H.P."/>
            <person name="Zhou Y."/>
            <person name="Lilburn T.G."/>
            <person name="Beck B.J."/>
            <person name="De Vos P."/>
            <person name="Vandamme P."/>
            <person name="Eisen J.A."/>
            <person name="Garrity G."/>
            <person name="Hugenholtz P."/>
            <person name="Kyrpides N.C."/>
        </authorList>
    </citation>
    <scope>NUCLEOTIDE SEQUENCE [LARGE SCALE GENOMIC DNA]</scope>
    <source>
        <strain evidence="8 9">CGMCC 1.7270</strain>
    </source>
</reference>
<name>V6S3K5_9FLAO</name>
<dbReference type="OrthoDB" id="9813193at2"/>
<feature type="transmembrane region" description="Helical" evidence="7">
    <location>
        <begin position="72"/>
        <end position="102"/>
    </location>
</feature>
<comment type="subcellular location">
    <subcellularLocation>
        <location evidence="1">Cell membrane</location>
        <topology evidence="1">Multi-pass membrane protein</topology>
    </subcellularLocation>
</comment>
<sequence>MKNLIQKITNVYPSAYVVDIALLVFRISLSVELMVAHGLKKLGIGVAAAEQVPNPLHLPEAFNSLFANAANLFFPVLVIFGFFTRIAVLPILAVTLTGYFVLHWNDSLLIKDTPYMYSLCYLLLFILGSGRYSLDYFINQKARK</sequence>
<keyword evidence="5 7" id="KW-1133">Transmembrane helix</keyword>
<evidence type="ECO:0000313" key="9">
    <source>
        <dbReference type="Proteomes" id="UP000319848"/>
    </source>
</evidence>
<evidence type="ECO:0000256" key="1">
    <source>
        <dbReference type="ARBA" id="ARBA00004651"/>
    </source>
</evidence>
<evidence type="ECO:0000256" key="4">
    <source>
        <dbReference type="ARBA" id="ARBA00022692"/>
    </source>
</evidence>
<dbReference type="InterPro" id="IPR032808">
    <property type="entry name" value="DoxX"/>
</dbReference>
<evidence type="ECO:0000313" key="8">
    <source>
        <dbReference type="EMBL" id="TWI15373.1"/>
    </source>
</evidence>